<evidence type="ECO:0000313" key="3">
    <source>
        <dbReference type="Proteomes" id="UP000006222"/>
    </source>
</evidence>
<dbReference type="EMBL" id="AFAR01000168">
    <property type="protein sequence ID" value="EGF26913.1"/>
    <property type="molecule type" value="Genomic_DNA"/>
</dbReference>
<dbReference type="AlphaFoldDB" id="F2ATS9"/>
<organism evidence="2 3">
    <name type="scientific">Rhodopirellula baltica WH47</name>
    <dbReference type="NCBI Taxonomy" id="991778"/>
    <lineage>
        <taxon>Bacteria</taxon>
        <taxon>Pseudomonadati</taxon>
        <taxon>Planctomycetota</taxon>
        <taxon>Planctomycetia</taxon>
        <taxon>Pirellulales</taxon>
        <taxon>Pirellulaceae</taxon>
        <taxon>Rhodopirellula</taxon>
    </lineage>
</organism>
<dbReference type="Proteomes" id="UP000006222">
    <property type="component" value="Unassembled WGS sequence"/>
</dbReference>
<evidence type="ECO:0000313" key="2">
    <source>
        <dbReference type="EMBL" id="EGF26913.1"/>
    </source>
</evidence>
<dbReference type="PATRIC" id="fig|991778.3.peg.3324"/>
<gene>
    <name evidence="2" type="ORF">RBWH47_03952</name>
</gene>
<feature type="compositionally biased region" description="Polar residues" evidence="1">
    <location>
        <begin position="20"/>
        <end position="31"/>
    </location>
</feature>
<evidence type="ECO:0000256" key="1">
    <source>
        <dbReference type="SAM" id="MobiDB-lite"/>
    </source>
</evidence>
<feature type="region of interest" description="Disordered" evidence="1">
    <location>
        <begin position="1"/>
        <end position="32"/>
    </location>
</feature>
<name>F2ATS9_RHOBT</name>
<comment type="caution">
    <text evidence="2">The sequence shown here is derived from an EMBL/GenBank/DDBJ whole genome shotgun (WGS) entry which is preliminary data.</text>
</comment>
<accession>F2ATS9</accession>
<reference evidence="2 3" key="1">
    <citation type="journal article" date="2013" name="Mar. Genomics">
        <title>Expression of sulfatases in Rhodopirellula baltica and the diversity of sulfatases in the genus Rhodopirellula.</title>
        <authorList>
            <person name="Wegner C.E."/>
            <person name="Richter-Heitmann T."/>
            <person name="Klindworth A."/>
            <person name="Klockow C."/>
            <person name="Richter M."/>
            <person name="Achstetter T."/>
            <person name="Glockner F.O."/>
            <person name="Harder J."/>
        </authorList>
    </citation>
    <scope>NUCLEOTIDE SEQUENCE [LARGE SCALE GENOMIC DNA]</scope>
    <source>
        <strain evidence="2 3">WH47</strain>
    </source>
</reference>
<protein>
    <submittedName>
        <fullName evidence="2">Uncharacterized protein</fullName>
    </submittedName>
</protein>
<sequence>MQVSPQDAASKPVEMETRSVSEAPPTSTTAPSGAFHANLLRHYSHLYPDQHDSQLARFCRSSHTRRTFLREREQTLFRRP</sequence>
<proteinExistence type="predicted"/>